<dbReference type="GO" id="GO:0005096">
    <property type="term" value="F:GTPase activator activity"/>
    <property type="evidence" value="ECO:0007669"/>
    <property type="project" value="TreeGrafter"/>
</dbReference>
<dbReference type="SUPFAM" id="SSF52087">
    <property type="entry name" value="CRAL/TRIO domain"/>
    <property type="match status" value="1"/>
</dbReference>
<dbReference type="GO" id="GO:0003677">
    <property type="term" value="F:DNA binding"/>
    <property type="evidence" value="ECO:0007669"/>
    <property type="project" value="UniProtKB-KW"/>
</dbReference>
<dbReference type="CDD" id="cd22911">
    <property type="entry name" value="HFD_H3"/>
    <property type="match status" value="1"/>
</dbReference>
<feature type="domain" description="Rho-GAP" evidence="10">
    <location>
        <begin position="654"/>
        <end position="848"/>
    </location>
</feature>
<evidence type="ECO:0000313" key="12">
    <source>
        <dbReference type="Proteomes" id="UP001176961"/>
    </source>
</evidence>
<reference evidence="11" key="1">
    <citation type="submission" date="2023-07" db="EMBL/GenBank/DDBJ databases">
        <authorList>
            <consortium name="CYATHOMIX"/>
        </authorList>
    </citation>
    <scope>NUCLEOTIDE SEQUENCE</scope>
    <source>
        <strain evidence="11">N/A</strain>
    </source>
</reference>
<dbReference type="InterPro" id="IPR036865">
    <property type="entry name" value="CRAL-TRIO_dom_sf"/>
</dbReference>
<dbReference type="GO" id="GO:0000786">
    <property type="term" value="C:nucleosome"/>
    <property type="evidence" value="ECO:0007669"/>
    <property type="project" value="UniProtKB-KW"/>
</dbReference>
<dbReference type="Gene3D" id="3.40.525.10">
    <property type="entry name" value="CRAL-TRIO lipid binding domain"/>
    <property type="match status" value="1"/>
</dbReference>
<dbReference type="Pfam" id="PF00125">
    <property type="entry name" value="Histone"/>
    <property type="match status" value="1"/>
</dbReference>
<dbReference type="FunFam" id="1.10.20.10:FF:000085">
    <property type="entry name" value="Histone H3.2"/>
    <property type="match status" value="1"/>
</dbReference>
<dbReference type="GO" id="GO:0007264">
    <property type="term" value="P:small GTPase-mediated signal transduction"/>
    <property type="evidence" value="ECO:0007669"/>
    <property type="project" value="TreeGrafter"/>
</dbReference>
<dbReference type="GO" id="GO:0005634">
    <property type="term" value="C:nucleus"/>
    <property type="evidence" value="ECO:0007669"/>
    <property type="project" value="UniProtKB-SubCell"/>
</dbReference>
<dbReference type="InterPro" id="IPR000164">
    <property type="entry name" value="Histone_H3/CENP-A"/>
</dbReference>
<keyword evidence="5" id="KW-0238">DNA-binding</keyword>
<evidence type="ECO:0000256" key="4">
    <source>
        <dbReference type="ARBA" id="ARBA00022454"/>
    </source>
</evidence>
<dbReference type="PROSITE" id="PS50191">
    <property type="entry name" value="CRAL_TRIO"/>
    <property type="match status" value="1"/>
</dbReference>
<dbReference type="FunFam" id="1.10.555.10:FF:000108">
    <property type="entry name" value="Rho GTPase Activating protein"/>
    <property type="match status" value="1"/>
</dbReference>
<dbReference type="PANTHER" id="PTHR45808:SF2">
    <property type="entry name" value="RHO GTPASE-ACTIVATING PROTEIN 68F"/>
    <property type="match status" value="1"/>
</dbReference>
<dbReference type="InterPro" id="IPR009072">
    <property type="entry name" value="Histone-fold"/>
</dbReference>
<name>A0AA36HCE9_CYLNA</name>
<dbReference type="Pfam" id="PF00620">
    <property type="entry name" value="RhoGAP"/>
    <property type="match status" value="1"/>
</dbReference>
<dbReference type="GO" id="GO:0030527">
    <property type="term" value="F:structural constituent of chromatin"/>
    <property type="evidence" value="ECO:0007669"/>
    <property type="project" value="InterPro"/>
</dbReference>
<dbReference type="InterPro" id="IPR000198">
    <property type="entry name" value="RhoGAP_dom"/>
</dbReference>
<feature type="domain" description="CRAL-TRIO" evidence="9">
    <location>
        <begin position="471"/>
        <end position="616"/>
    </location>
</feature>
<dbReference type="GO" id="GO:0046982">
    <property type="term" value="F:protein heterodimerization activity"/>
    <property type="evidence" value="ECO:0007669"/>
    <property type="project" value="InterPro"/>
</dbReference>
<evidence type="ECO:0000256" key="5">
    <source>
        <dbReference type="ARBA" id="ARBA00023125"/>
    </source>
</evidence>
<dbReference type="InterPro" id="IPR008936">
    <property type="entry name" value="Rho_GTPase_activation_prot"/>
</dbReference>
<evidence type="ECO:0000259" key="9">
    <source>
        <dbReference type="PROSITE" id="PS50191"/>
    </source>
</evidence>
<comment type="caution">
    <text evidence="11">The sequence shown here is derived from an EMBL/GenBank/DDBJ whole genome shotgun (WGS) entry which is preliminary data.</text>
</comment>
<dbReference type="SUPFAM" id="SSF47113">
    <property type="entry name" value="Histone-fold"/>
    <property type="match status" value="1"/>
</dbReference>
<comment type="subcellular location">
    <subcellularLocation>
        <location evidence="2">Chromosome</location>
    </subcellularLocation>
    <subcellularLocation>
        <location evidence="1">Nucleus</location>
    </subcellularLocation>
</comment>
<dbReference type="GO" id="GO:2001136">
    <property type="term" value="P:negative regulation of endocytic recycling"/>
    <property type="evidence" value="ECO:0007669"/>
    <property type="project" value="TreeGrafter"/>
</dbReference>
<evidence type="ECO:0000256" key="6">
    <source>
        <dbReference type="ARBA" id="ARBA00023242"/>
    </source>
</evidence>
<dbReference type="SMART" id="SM00324">
    <property type="entry name" value="RhoGAP"/>
    <property type="match status" value="1"/>
</dbReference>
<evidence type="ECO:0000256" key="3">
    <source>
        <dbReference type="ARBA" id="ARBA00010343"/>
    </source>
</evidence>
<evidence type="ECO:0000313" key="11">
    <source>
        <dbReference type="EMBL" id="CAJ0607781.1"/>
    </source>
</evidence>
<proteinExistence type="inferred from homology"/>
<dbReference type="EMBL" id="CATQJL010000316">
    <property type="protein sequence ID" value="CAJ0607781.1"/>
    <property type="molecule type" value="Genomic_DNA"/>
</dbReference>
<dbReference type="SMART" id="SM00516">
    <property type="entry name" value="SEC14"/>
    <property type="match status" value="1"/>
</dbReference>
<dbReference type="PANTHER" id="PTHR45808">
    <property type="entry name" value="RHO GTPASE-ACTIVATING PROTEIN 68F"/>
    <property type="match status" value="1"/>
</dbReference>
<feature type="compositionally biased region" description="Polar residues" evidence="8">
    <location>
        <begin position="164"/>
        <end position="177"/>
    </location>
</feature>
<keyword evidence="4" id="KW-0158">Chromosome</keyword>
<keyword evidence="12" id="KW-1185">Reference proteome</keyword>
<dbReference type="PRINTS" id="PR00622">
    <property type="entry name" value="HISTONEH3"/>
</dbReference>
<feature type="compositionally biased region" description="Basic and acidic residues" evidence="8">
    <location>
        <begin position="215"/>
        <end position="267"/>
    </location>
</feature>
<dbReference type="Gene3D" id="1.10.555.10">
    <property type="entry name" value="Rho GTPase activation protein"/>
    <property type="match status" value="1"/>
</dbReference>
<dbReference type="InterPro" id="IPR007125">
    <property type="entry name" value="H2A/H2B/H3"/>
</dbReference>
<dbReference type="GO" id="GO:0005737">
    <property type="term" value="C:cytoplasm"/>
    <property type="evidence" value="ECO:0007669"/>
    <property type="project" value="TreeGrafter"/>
</dbReference>
<organism evidence="11 12">
    <name type="scientific">Cylicocyclus nassatus</name>
    <name type="common">Nematode worm</name>
    <dbReference type="NCBI Taxonomy" id="53992"/>
    <lineage>
        <taxon>Eukaryota</taxon>
        <taxon>Metazoa</taxon>
        <taxon>Ecdysozoa</taxon>
        <taxon>Nematoda</taxon>
        <taxon>Chromadorea</taxon>
        <taxon>Rhabditida</taxon>
        <taxon>Rhabditina</taxon>
        <taxon>Rhabditomorpha</taxon>
        <taxon>Strongyloidea</taxon>
        <taxon>Strongylidae</taxon>
        <taxon>Cylicocyclus</taxon>
    </lineage>
</organism>
<protein>
    <submittedName>
        <fullName evidence="11">Uncharacterized protein</fullName>
    </submittedName>
</protein>
<dbReference type="Proteomes" id="UP001176961">
    <property type="component" value="Unassembled WGS sequence"/>
</dbReference>
<dbReference type="Pfam" id="PF13716">
    <property type="entry name" value="CRAL_TRIO_2"/>
    <property type="match status" value="1"/>
</dbReference>
<accession>A0AA36HCE9</accession>
<feature type="compositionally biased region" description="Polar residues" evidence="8">
    <location>
        <begin position="190"/>
        <end position="206"/>
    </location>
</feature>
<gene>
    <name evidence="11" type="ORF">CYNAS_LOCUS19764</name>
</gene>
<dbReference type="PROSITE" id="PS50238">
    <property type="entry name" value="RHOGAP"/>
    <property type="match status" value="1"/>
</dbReference>
<dbReference type="SUPFAM" id="SSF48350">
    <property type="entry name" value="GTPase activation domain, GAP"/>
    <property type="match status" value="1"/>
</dbReference>
<feature type="region of interest" description="Disordered" evidence="8">
    <location>
        <begin position="164"/>
        <end position="314"/>
    </location>
</feature>
<evidence type="ECO:0000256" key="1">
    <source>
        <dbReference type="ARBA" id="ARBA00004123"/>
    </source>
</evidence>
<evidence type="ECO:0000256" key="7">
    <source>
        <dbReference type="ARBA" id="ARBA00023269"/>
    </source>
</evidence>
<dbReference type="Gene3D" id="1.10.20.10">
    <property type="entry name" value="Histone, subunit A"/>
    <property type="match status" value="1"/>
</dbReference>
<dbReference type="SMART" id="SM00428">
    <property type="entry name" value="H3"/>
    <property type="match status" value="1"/>
</dbReference>
<dbReference type="CDD" id="cd00170">
    <property type="entry name" value="SEC14"/>
    <property type="match status" value="1"/>
</dbReference>
<evidence type="ECO:0000256" key="2">
    <source>
        <dbReference type="ARBA" id="ARBA00004286"/>
    </source>
</evidence>
<keyword evidence="7" id="KW-0544">Nucleosome core</keyword>
<sequence>MRWLKLDLKSEKEDIQNKDEYLSTFLIEVIKDRDILGGLLIFFSSIPSFDSLVRLTFSSGPMVRIKPLPERANGRITMRETTTQVVREVRYEDDDRGRRRYEDENTPYRMNNQYAIGYSSSPRGNYRDLYNQYDTTQLNPSSSRNFASVSEYMTDDQPYETTYNSRRQNEYQRQPLHSIQPDEYMRDSRQTSNSRLETARDSTQPSDVMMSAVRGEYREPQRHFSKREMSELSDRSRVDHLMNRDAVPERCERGYDSGRDQRREDGYGYRQQQQHRRRDFEESSAMARPARVADNRPRLQHRRSLPTPRQNRYRPGARALQEIRKLQKTTHNLIPRLSLQRVVREIATDLFEGDYRFTSESLEALQEAAEFFLVSKFSDAAVCALHAKRVTVMPRDFQLLRRLQNWFCRMSALDSQASGAFTEPEDGFADDDLLAPDDISVDLSGVPPSRSFLERSDYESELGTVDPFEEDFTSIATHEIVEVIADGDRVGRPIIVFYAYRLPPSKSIDHAQLLRYLQSVLDKVVDLDYTIVYFHYGLRSHNKPPIKWLFQAYKILDRRYKKNLKALYVVHPTRFIRIIWGLFKPFISSKFEDKFHYVNCIKELEDALSVARLNLPHPIRVHDEQIIAAMGSSPNDYRSQTPPTPPRPTQQFGVSLDFILAHNPDNDVPPIVTELIDFLSKHALDVEGIFRKSANIGSIRRLQERINKGEQIDFENDPEYKDNIYIACIHASVLLKTFLRSLGEPVTTNALYPRLATLADVPKGEKTPVVKEFVALLPRPNYILLKTVVEFLTKVAANHKVNLMTANNLSVVFGPNLTWPTDQQVPIAQLNNLNNFCYRLIVDYDKIFK</sequence>
<evidence type="ECO:0000259" key="10">
    <source>
        <dbReference type="PROSITE" id="PS50238"/>
    </source>
</evidence>
<evidence type="ECO:0000256" key="8">
    <source>
        <dbReference type="SAM" id="MobiDB-lite"/>
    </source>
</evidence>
<dbReference type="AlphaFoldDB" id="A0AA36HCE9"/>
<keyword evidence="6" id="KW-0539">Nucleus</keyword>
<dbReference type="InterPro" id="IPR001251">
    <property type="entry name" value="CRAL-TRIO_dom"/>
</dbReference>
<comment type="similarity">
    <text evidence="3">Belongs to the histone H3 family.</text>
</comment>